<keyword evidence="2 8" id="KW-0813">Transport</keyword>
<feature type="transmembrane region" description="Helical" evidence="8">
    <location>
        <begin position="172"/>
        <end position="192"/>
    </location>
</feature>
<evidence type="ECO:0000256" key="7">
    <source>
        <dbReference type="ARBA" id="ARBA00023136"/>
    </source>
</evidence>
<keyword evidence="7 8" id="KW-0472">Membrane</keyword>
<gene>
    <name evidence="11" type="ORF">ACFSJD_13530</name>
</gene>
<evidence type="ECO:0000256" key="1">
    <source>
        <dbReference type="ARBA" id="ARBA00004429"/>
    </source>
</evidence>
<feature type="transmembrane region" description="Helical" evidence="8">
    <location>
        <begin position="322"/>
        <end position="345"/>
    </location>
</feature>
<dbReference type="SUPFAM" id="SSF161098">
    <property type="entry name" value="MetI-like"/>
    <property type="match status" value="2"/>
</dbReference>
<evidence type="ECO:0000256" key="3">
    <source>
        <dbReference type="ARBA" id="ARBA00022475"/>
    </source>
</evidence>
<evidence type="ECO:0000256" key="5">
    <source>
        <dbReference type="ARBA" id="ARBA00022692"/>
    </source>
</evidence>
<feature type="transmembrane region" description="Helical" evidence="8">
    <location>
        <begin position="551"/>
        <end position="575"/>
    </location>
</feature>
<dbReference type="PANTHER" id="PTHR43357">
    <property type="entry name" value="INNER MEMBRANE ABC TRANSPORTER PERMEASE PROTEIN YDCV"/>
    <property type="match status" value="1"/>
</dbReference>
<comment type="subcellular location">
    <subcellularLocation>
        <location evidence="1">Cell inner membrane</location>
        <topology evidence="1">Multi-pass membrane protein</topology>
    </subcellularLocation>
    <subcellularLocation>
        <location evidence="8">Cell membrane</location>
        <topology evidence="8">Multi-pass membrane protein</topology>
    </subcellularLocation>
</comment>
<feature type="transmembrane region" description="Helical" evidence="8">
    <location>
        <begin position="415"/>
        <end position="437"/>
    </location>
</feature>
<evidence type="ECO:0000256" key="6">
    <source>
        <dbReference type="ARBA" id="ARBA00022989"/>
    </source>
</evidence>
<reference evidence="12" key="1">
    <citation type="journal article" date="2019" name="Int. J. Syst. Evol. Microbiol.">
        <title>The Global Catalogue of Microorganisms (GCM) 10K type strain sequencing project: providing services to taxonomists for standard genome sequencing and annotation.</title>
        <authorList>
            <consortium name="The Broad Institute Genomics Platform"/>
            <consortium name="The Broad Institute Genome Sequencing Center for Infectious Disease"/>
            <person name="Wu L."/>
            <person name="Ma J."/>
        </authorList>
    </citation>
    <scope>NUCLEOTIDE SEQUENCE [LARGE SCALE GENOMIC DNA]</scope>
    <source>
        <strain evidence="12">CCM 7043</strain>
    </source>
</reference>
<feature type="transmembrane region" description="Helical" evidence="8">
    <location>
        <begin position="449"/>
        <end position="472"/>
    </location>
</feature>
<evidence type="ECO:0000259" key="10">
    <source>
        <dbReference type="PROSITE" id="PS50928"/>
    </source>
</evidence>
<feature type="region of interest" description="Disordered" evidence="9">
    <location>
        <begin position="586"/>
        <end position="625"/>
    </location>
</feature>
<keyword evidence="4" id="KW-0997">Cell inner membrane</keyword>
<protein>
    <submittedName>
        <fullName evidence="11">ABC transporter permease</fullName>
    </submittedName>
</protein>
<feature type="transmembrane region" description="Helical" evidence="8">
    <location>
        <begin position="381"/>
        <end position="403"/>
    </location>
</feature>
<accession>A0ABW4EVY4</accession>
<comment type="caution">
    <text evidence="11">The sequence shown here is derived from an EMBL/GenBank/DDBJ whole genome shotgun (WGS) entry which is preliminary data.</text>
</comment>
<keyword evidence="3" id="KW-1003">Cell membrane</keyword>
<organism evidence="11 12">
    <name type="scientific">Pseudonocardia yunnanensis</name>
    <dbReference type="NCBI Taxonomy" id="58107"/>
    <lineage>
        <taxon>Bacteria</taxon>
        <taxon>Bacillati</taxon>
        <taxon>Actinomycetota</taxon>
        <taxon>Actinomycetes</taxon>
        <taxon>Pseudonocardiales</taxon>
        <taxon>Pseudonocardiaceae</taxon>
        <taxon>Pseudonocardia</taxon>
    </lineage>
</organism>
<evidence type="ECO:0000256" key="4">
    <source>
        <dbReference type="ARBA" id="ARBA00022519"/>
    </source>
</evidence>
<evidence type="ECO:0000256" key="9">
    <source>
        <dbReference type="SAM" id="MobiDB-lite"/>
    </source>
</evidence>
<name>A0ABW4EVY4_9PSEU</name>
<evidence type="ECO:0000256" key="2">
    <source>
        <dbReference type="ARBA" id="ARBA00022448"/>
    </source>
</evidence>
<dbReference type="EMBL" id="JBHUCO010000013">
    <property type="protein sequence ID" value="MFD1518515.1"/>
    <property type="molecule type" value="Genomic_DNA"/>
</dbReference>
<keyword evidence="12" id="KW-1185">Reference proteome</keyword>
<sequence>MTTRPPSRTRVPALPTSLRRRGARPLAFLGATALGLVILVLFVYPAVMVVVGAFRTSSPGFPGEWSLQGFVDAYTEPATYELLWNSTAYSFSVMVISLVLAVFFAWVVTQTNTPGRRFVTPMMVALITLPFLFFGISWAMLGNSSTGLLNQILRLVVPVEEGPLDVRSWPGIVFVAVLKITAINYMLMLGVFRTLDPALREASLMAGVSRTATFFRIELPVLAPVLLALALMGFVRGLESFDVPLLLGAPAGIEVFSTQIYDYLRNHFPPAYAQASALSVLVMAIMVVLVVLMWRFLGRRDFTTLGGKGQRVELLDLGRRRYLCTAAIVAFGLLALAFPLVQLVLGSVQSVFGVLSSGLTLDHYRTVLGEPGVVSALQNTAFVVVVGGFLAVALATLIAYIVQRGTSKLRWVLEGATWLPWAVPGVVLGLGMLWAYLSVPGLRTLFASIWLVMLGLIVVATPVAVRLANAAIAQVHRQLEEAARVHGAGRLRAVIGVVLRLILPSLLAGWLICGVVMAGELAVPVLLSGPGSQTVPVVLLEMTESGRSSEAAAVFTLMLAAMAAVLVLALAVRAVGTRVLRARQAPATPVATTAEPSPLAGSVPTAAPAREPSPAVPIRTAAEGD</sequence>
<feature type="transmembrane region" description="Helical" evidence="8">
    <location>
        <begin position="88"/>
        <end position="108"/>
    </location>
</feature>
<feature type="transmembrane region" description="Helical" evidence="8">
    <location>
        <begin position="120"/>
        <end position="141"/>
    </location>
</feature>
<comment type="similarity">
    <text evidence="8">Belongs to the binding-protein-dependent transport system permease family.</text>
</comment>
<dbReference type="Pfam" id="PF00528">
    <property type="entry name" value="BPD_transp_1"/>
    <property type="match status" value="2"/>
</dbReference>
<dbReference type="InterPro" id="IPR035906">
    <property type="entry name" value="MetI-like_sf"/>
</dbReference>
<dbReference type="CDD" id="cd06261">
    <property type="entry name" value="TM_PBP2"/>
    <property type="match status" value="2"/>
</dbReference>
<feature type="transmembrane region" description="Helical" evidence="8">
    <location>
        <begin position="26"/>
        <end position="54"/>
    </location>
</feature>
<feature type="domain" description="ABC transmembrane type-1" evidence="10">
    <location>
        <begin position="377"/>
        <end position="576"/>
    </location>
</feature>
<feature type="transmembrane region" description="Helical" evidence="8">
    <location>
        <begin position="493"/>
        <end position="518"/>
    </location>
</feature>
<keyword evidence="6 8" id="KW-1133">Transmembrane helix</keyword>
<dbReference type="RefSeq" id="WP_344729661.1">
    <property type="nucleotide sequence ID" value="NZ_BAAAUS010000063.1"/>
</dbReference>
<evidence type="ECO:0000313" key="11">
    <source>
        <dbReference type="EMBL" id="MFD1518515.1"/>
    </source>
</evidence>
<dbReference type="PANTHER" id="PTHR43357:SF4">
    <property type="entry name" value="INNER MEMBRANE ABC TRANSPORTER PERMEASE PROTEIN YDCV"/>
    <property type="match status" value="1"/>
</dbReference>
<feature type="domain" description="ABC transmembrane type-1" evidence="10">
    <location>
        <begin position="83"/>
        <end position="293"/>
    </location>
</feature>
<evidence type="ECO:0000256" key="8">
    <source>
        <dbReference type="RuleBase" id="RU363032"/>
    </source>
</evidence>
<evidence type="ECO:0000313" key="12">
    <source>
        <dbReference type="Proteomes" id="UP001597114"/>
    </source>
</evidence>
<dbReference type="Gene3D" id="1.10.3720.10">
    <property type="entry name" value="MetI-like"/>
    <property type="match status" value="2"/>
</dbReference>
<feature type="transmembrane region" description="Helical" evidence="8">
    <location>
        <begin position="213"/>
        <end position="235"/>
    </location>
</feature>
<dbReference type="InterPro" id="IPR000515">
    <property type="entry name" value="MetI-like"/>
</dbReference>
<keyword evidence="5 8" id="KW-0812">Transmembrane</keyword>
<dbReference type="PROSITE" id="PS50928">
    <property type="entry name" value="ABC_TM1"/>
    <property type="match status" value="2"/>
</dbReference>
<feature type="compositionally biased region" description="Low complexity" evidence="9">
    <location>
        <begin position="586"/>
        <end position="598"/>
    </location>
</feature>
<proteinExistence type="inferred from homology"/>
<feature type="transmembrane region" description="Helical" evidence="8">
    <location>
        <begin position="271"/>
        <end position="294"/>
    </location>
</feature>
<dbReference type="Proteomes" id="UP001597114">
    <property type="component" value="Unassembled WGS sequence"/>
</dbReference>